<evidence type="ECO:0000256" key="9">
    <source>
        <dbReference type="SAM" id="Phobius"/>
    </source>
</evidence>
<dbReference type="EMBL" id="VUKA01000009">
    <property type="protein sequence ID" value="KAA2212294.1"/>
    <property type="molecule type" value="Genomic_DNA"/>
</dbReference>
<evidence type="ECO:0000256" key="1">
    <source>
        <dbReference type="ARBA" id="ARBA00004651"/>
    </source>
</evidence>
<dbReference type="AlphaFoldDB" id="A0A5B2TDX2"/>
<dbReference type="Gene3D" id="1.20.1560.10">
    <property type="entry name" value="ABC transporter type 1, transmembrane domain"/>
    <property type="match status" value="1"/>
</dbReference>
<organism evidence="12 13">
    <name type="scientific">Teichococcus oryzae</name>
    <dbReference type="NCBI Taxonomy" id="1608942"/>
    <lineage>
        <taxon>Bacteria</taxon>
        <taxon>Pseudomonadati</taxon>
        <taxon>Pseudomonadota</taxon>
        <taxon>Alphaproteobacteria</taxon>
        <taxon>Acetobacterales</taxon>
        <taxon>Roseomonadaceae</taxon>
        <taxon>Roseomonas</taxon>
    </lineage>
</organism>
<dbReference type="PROSITE" id="PS50893">
    <property type="entry name" value="ABC_TRANSPORTER_2"/>
    <property type="match status" value="1"/>
</dbReference>
<dbReference type="PROSITE" id="PS00211">
    <property type="entry name" value="ABC_TRANSPORTER_1"/>
    <property type="match status" value="1"/>
</dbReference>
<keyword evidence="8 9" id="KW-0472">Membrane</keyword>
<dbReference type="Pfam" id="PF00005">
    <property type="entry name" value="ABC_tran"/>
    <property type="match status" value="1"/>
</dbReference>
<evidence type="ECO:0000256" key="8">
    <source>
        <dbReference type="ARBA" id="ARBA00023136"/>
    </source>
</evidence>
<gene>
    <name evidence="12" type="ORF">F0Q34_15850</name>
</gene>
<dbReference type="InterPro" id="IPR003593">
    <property type="entry name" value="AAA+_ATPase"/>
</dbReference>
<evidence type="ECO:0000256" key="3">
    <source>
        <dbReference type="ARBA" id="ARBA00022475"/>
    </source>
</evidence>
<dbReference type="PANTHER" id="PTHR24221:SF654">
    <property type="entry name" value="ATP-BINDING CASSETTE SUB-FAMILY B MEMBER 6"/>
    <property type="match status" value="1"/>
</dbReference>
<keyword evidence="2" id="KW-0813">Transport</keyword>
<dbReference type="GO" id="GO:0005886">
    <property type="term" value="C:plasma membrane"/>
    <property type="evidence" value="ECO:0007669"/>
    <property type="project" value="UniProtKB-SubCell"/>
</dbReference>
<keyword evidence="7 9" id="KW-1133">Transmembrane helix</keyword>
<feature type="domain" description="ABC transporter" evidence="10">
    <location>
        <begin position="346"/>
        <end position="580"/>
    </location>
</feature>
<dbReference type="CDD" id="cd07346">
    <property type="entry name" value="ABC_6TM_exporters"/>
    <property type="match status" value="1"/>
</dbReference>
<keyword evidence="4 9" id="KW-0812">Transmembrane</keyword>
<dbReference type="OrthoDB" id="5288404at2"/>
<dbReference type="InterPro" id="IPR017871">
    <property type="entry name" value="ABC_transporter-like_CS"/>
</dbReference>
<dbReference type="InterPro" id="IPR036640">
    <property type="entry name" value="ABC1_TM_sf"/>
</dbReference>
<name>A0A5B2TDX2_9PROT</name>
<evidence type="ECO:0000313" key="12">
    <source>
        <dbReference type="EMBL" id="KAA2212294.1"/>
    </source>
</evidence>
<feature type="transmembrane region" description="Helical" evidence="9">
    <location>
        <begin position="23"/>
        <end position="45"/>
    </location>
</feature>
<feature type="transmembrane region" description="Helical" evidence="9">
    <location>
        <begin position="252"/>
        <end position="276"/>
    </location>
</feature>
<dbReference type="PANTHER" id="PTHR24221">
    <property type="entry name" value="ATP-BINDING CASSETTE SUB-FAMILY B"/>
    <property type="match status" value="1"/>
</dbReference>
<dbReference type="InterPro" id="IPR039421">
    <property type="entry name" value="Type_1_exporter"/>
</dbReference>
<evidence type="ECO:0000256" key="7">
    <source>
        <dbReference type="ARBA" id="ARBA00022989"/>
    </source>
</evidence>
<keyword evidence="3" id="KW-1003">Cell membrane</keyword>
<accession>A0A5B2TDX2</accession>
<comment type="subcellular location">
    <subcellularLocation>
        <location evidence="1">Cell membrane</location>
        <topology evidence="1">Multi-pass membrane protein</topology>
    </subcellularLocation>
</comment>
<feature type="domain" description="ABC transmembrane type-1" evidence="11">
    <location>
        <begin position="27"/>
        <end position="312"/>
    </location>
</feature>
<dbReference type="SUPFAM" id="SSF52540">
    <property type="entry name" value="P-loop containing nucleoside triphosphate hydrolases"/>
    <property type="match status" value="1"/>
</dbReference>
<dbReference type="FunFam" id="3.40.50.300:FF:000221">
    <property type="entry name" value="Multidrug ABC transporter ATP-binding protein"/>
    <property type="match status" value="1"/>
</dbReference>
<dbReference type="InterPro" id="IPR011527">
    <property type="entry name" value="ABC1_TM_dom"/>
</dbReference>
<dbReference type="SUPFAM" id="SSF90123">
    <property type="entry name" value="ABC transporter transmembrane region"/>
    <property type="match status" value="1"/>
</dbReference>
<evidence type="ECO:0000256" key="2">
    <source>
        <dbReference type="ARBA" id="ARBA00022448"/>
    </source>
</evidence>
<evidence type="ECO:0000313" key="13">
    <source>
        <dbReference type="Proteomes" id="UP000322110"/>
    </source>
</evidence>
<evidence type="ECO:0000256" key="5">
    <source>
        <dbReference type="ARBA" id="ARBA00022741"/>
    </source>
</evidence>
<sequence length="593" mass="63003">MTAKGAAPLSPWRFLFRHVRPRLLGHLLVFAAVLAAVLCSIAAQFGLKQLIDLIAAGPGGPAASAVWRAFAVLCLLIAADNLLWRVAGYAATHSFTATAGRIREALFAHLLGHSPSFFADRLPGALAARVSATAVSAFGTGNVLAWGVLPPAAAAFGAIIVTAHVHLGLAAGLAGCALCIGLVLFRMARRTTPLHRLHAQRVAALDGEMVDVVGNIATVRAFGAAWREQGRIGMAVEEEVASHRRSLWSMEWLRLLHAGMTVILVAATLAAGLWLWQQGRASVGDVALLATLSLTILNATRDLAVGLVELTQLSARLDEALRALLVPHALRDRPDAKPLRPGAGSIRLEGVRFAYPGRGTVLDGLDLVVPAGQKLGIIGPSGCGKSTLLALLQRFHEPDSGRILIDGQELGAVTLDSLHHALAVVPQDTAMFHRSVADNIRYGRPDAQMAEIRRAAAMAHCADMIADLPEGFDTVVGNRGVKLSGGQRQRLAIARALLSPAPVLLLDEATSALDSDSERAVRDGLEELIRDRTVIAVAHRLSTLQNFDRIIVLDRGRIVDDGTPSELALRHGPYREMLQQQQGGLVPDLPEAA</sequence>
<dbReference type="InterPro" id="IPR027417">
    <property type="entry name" value="P-loop_NTPase"/>
</dbReference>
<dbReference type="Pfam" id="PF00664">
    <property type="entry name" value="ABC_membrane"/>
    <property type="match status" value="1"/>
</dbReference>
<evidence type="ECO:0000256" key="6">
    <source>
        <dbReference type="ARBA" id="ARBA00022840"/>
    </source>
</evidence>
<comment type="caution">
    <text evidence="12">The sequence shown here is derived from an EMBL/GenBank/DDBJ whole genome shotgun (WGS) entry which is preliminary data.</text>
</comment>
<evidence type="ECO:0000256" key="4">
    <source>
        <dbReference type="ARBA" id="ARBA00022692"/>
    </source>
</evidence>
<feature type="transmembrane region" description="Helical" evidence="9">
    <location>
        <begin position="65"/>
        <end position="84"/>
    </location>
</feature>
<feature type="transmembrane region" description="Helical" evidence="9">
    <location>
        <begin position="155"/>
        <end position="185"/>
    </location>
</feature>
<proteinExistence type="predicted"/>
<evidence type="ECO:0000259" key="10">
    <source>
        <dbReference type="PROSITE" id="PS50893"/>
    </source>
</evidence>
<keyword evidence="6 12" id="KW-0067">ATP-binding</keyword>
<keyword evidence="13" id="KW-1185">Reference proteome</keyword>
<feature type="transmembrane region" description="Helical" evidence="9">
    <location>
        <begin position="126"/>
        <end position="149"/>
    </location>
</feature>
<dbReference type="InterPro" id="IPR003439">
    <property type="entry name" value="ABC_transporter-like_ATP-bd"/>
</dbReference>
<protein>
    <submittedName>
        <fullName evidence="12">ABC transporter ATP-binding protein</fullName>
    </submittedName>
</protein>
<dbReference type="GO" id="GO:0140359">
    <property type="term" value="F:ABC-type transporter activity"/>
    <property type="evidence" value="ECO:0007669"/>
    <property type="project" value="InterPro"/>
</dbReference>
<dbReference type="Proteomes" id="UP000322110">
    <property type="component" value="Unassembled WGS sequence"/>
</dbReference>
<dbReference type="Gene3D" id="3.40.50.300">
    <property type="entry name" value="P-loop containing nucleotide triphosphate hydrolases"/>
    <property type="match status" value="1"/>
</dbReference>
<dbReference type="GO" id="GO:0005524">
    <property type="term" value="F:ATP binding"/>
    <property type="evidence" value="ECO:0007669"/>
    <property type="project" value="UniProtKB-KW"/>
</dbReference>
<dbReference type="SMART" id="SM00382">
    <property type="entry name" value="AAA"/>
    <property type="match status" value="1"/>
</dbReference>
<evidence type="ECO:0000259" key="11">
    <source>
        <dbReference type="PROSITE" id="PS50929"/>
    </source>
</evidence>
<keyword evidence="5" id="KW-0547">Nucleotide-binding</keyword>
<dbReference type="GO" id="GO:0016887">
    <property type="term" value="F:ATP hydrolysis activity"/>
    <property type="evidence" value="ECO:0007669"/>
    <property type="project" value="InterPro"/>
</dbReference>
<dbReference type="GO" id="GO:0034040">
    <property type="term" value="F:ATPase-coupled lipid transmembrane transporter activity"/>
    <property type="evidence" value="ECO:0007669"/>
    <property type="project" value="TreeGrafter"/>
</dbReference>
<dbReference type="PROSITE" id="PS50929">
    <property type="entry name" value="ABC_TM1F"/>
    <property type="match status" value="1"/>
</dbReference>
<reference evidence="12 13" key="1">
    <citation type="journal article" date="2015" name="Int. J. Syst. Evol. Microbiol.">
        <title>Roseomonas oryzae sp. nov., isolated from paddy rhizosphere soil.</title>
        <authorList>
            <person name="Ramaprasad E.V."/>
            <person name="Sasikala Ch."/>
            <person name="Ramana Ch.V."/>
        </authorList>
    </citation>
    <scope>NUCLEOTIDE SEQUENCE [LARGE SCALE GENOMIC DNA]</scope>
    <source>
        <strain evidence="12 13">KCTC 42542</strain>
    </source>
</reference>